<dbReference type="InParanoid" id="C5LIL7"/>
<dbReference type="SMART" id="SM00332">
    <property type="entry name" value="PP2Cc"/>
    <property type="match status" value="1"/>
</dbReference>
<dbReference type="InterPro" id="IPR012340">
    <property type="entry name" value="NA-bd_OB-fold"/>
</dbReference>
<dbReference type="GO" id="GO:0004722">
    <property type="term" value="F:protein serine/threonine phosphatase activity"/>
    <property type="evidence" value="ECO:0007669"/>
    <property type="project" value="InterPro"/>
</dbReference>
<feature type="region of interest" description="Disordered" evidence="1">
    <location>
        <begin position="1"/>
        <end position="55"/>
    </location>
</feature>
<proteinExistence type="predicted"/>
<evidence type="ECO:0000313" key="4">
    <source>
        <dbReference type="EMBL" id="EER03420.1"/>
    </source>
</evidence>
<feature type="compositionally biased region" description="Acidic residues" evidence="1">
    <location>
        <begin position="591"/>
        <end position="602"/>
    </location>
</feature>
<accession>C5LIL7</accession>
<name>C5LIL7_PERM5</name>
<reference evidence="4 5" key="1">
    <citation type="submission" date="2008-07" db="EMBL/GenBank/DDBJ databases">
        <authorList>
            <person name="El-Sayed N."/>
            <person name="Caler E."/>
            <person name="Inman J."/>
            <person name="Amedeo P."/>
            <person name="Hass B."/>
            <person name="Wortman J."/>
        </authorList>
    </citation>
    <scope>NUCLEOTIDE SEQUENCE [LARGE SCALE GENOMIC DNA]</scope>
    <source>
        <strain evidence="5">ATCC 50983 / TXsc</strain>
    </source>
</reference>
<feature type="domain" description="PPM-type phosphatase" evidence="2">
    <location>
        <begin position="279"/>
        <end position="555"/>
    </location>
</feature>
<dbReference type="InterPro" id="IPR002059">
    <property type="entry name" value="CSP_DNA-bd"/>
</dbReference>
<dbReference type="CDD" id="cd00143">
    <property type="entry name" value="PP2Cc"/>
    <property type="match status" value="1"/>
</dbReference>
<dbReference type="GO" id="GO:0003676">
    <property type="term" value="F:nucleic acid binding"/>
    <property type="evidence" value="ECO:0007669"/>
    <property type="project" value="InterPro"/>
</dbReference>
<gene>
    <name evidence="4" type="ORF">Pmar_PMAR014635</name>
</gene>
<protein>
    <submittedName>
        <fullName evidence="4">Protein phosphatase 2C ABI2, putative</fullName>
    </submittedName>
</protein>
<dbReference type="InterPro" id="IPR015655">
    <property type="entry name" value="PP2C"/>
</dbReference>
<dbReference type="PANTHER" id="PTHR47992">
    <property type="entry name" value="PROTEIN PHOSPHATASE"/>
    <property type="match status" value="1"/>
</dbReference>
<evidence type="ECO:0000313" key="5">
    <source>
        <dbReference type="Proteomes" id="UP000007800"/>
    </source>
</evidence>
<dbReference type="RefSeq" id="XP_002771604.1">
    <property type="nucleotide sequence ID" value="XM_002771558.1"/>
</dbReference>
<dbReference type="OMA" id="QDAIPAM"/>
<feature type="region of interest" description="Disordered" evidence="1">
    <location>
        <begin position="215"/>
        <end position="257"/>
    </location>
</feature>
<dbReference type="Proteomes" id="UP000007800">
    <property type="component" value="Unassembled WGS sequence"/>
</dbReference>
<feature type="compositionally biased region" description="Acidic residues" evidence="1">
    <location>
        <begin position="248"/>
        <end position="257"/>
    </location>
</feature>
<feature type="compositionally biased region" description="Basic and acidic residues" evidence="1">
    <location>
        <begin position="29"/>
        <end position="40"/>
    </location>
</feature>
<dbReference type="InterPro" id="IPR001932">
    <property type="entry name" value="PPM-type_phosphatase-like_dom"/>
</dbReference>
<feature type="region of interest" description="Disordered" evidence="1">
    <location>
        <begin position="555"/>
        <end position="617"/>
    </location>
</feature>
<dbReference type="PROSITE" id="PS51746">
    <property type="entry name" value="PPM_2"/>
    <property type="match status" value="1"/>
</dbReference>
<feature type="compositionally biased region" description="Acidic residues" evidence="1">
    <location>
        <begin position="563"/>
        <end position="577"/>
    </location>
</feature>
<evidence type="ECO:0000259" key="2">
    <source>
        <dbReference type="PROSITE" id="PS51746"/>
    </source>
</evidence>
<sequence length="624" mass="68674">MSTTDTASMVGPAEPTEESSPPPTKRVRVSNEEAPEKQTMVDEDDAVAPTRPSSPTVADLPIKFGSTLPDGTSVYMEAGEGWWMCVVPGKDQWTFNPGLGSYFNAQTQVLTTESVELANSNEAAEMPSSEDGGALKGRIKFYSPQRHFGYITVVGSPEGAEENEEDEDTSASQDDLYFNRRDLLDANEIEKLDTGMPVTFDIAEDNGQFSAVNVKVRTEEPTGESPTTTGDVSMTAGSSDEAAKEGEKEEEDDEEEDIEIDVWQNIRGHYGQRPNPQKGVALCEDRYLEKKRLPVASLLPEGADETYACGIIGGVLDGHGGQCCVDYVSQHLFRNIAAQLQNTPRQRKEGGPGEMKKLEKFVRKGFEVTEHNFTSSFGKKRKDTSGCTACVVVFYGPNLEGELSLMTAHLGDTRAVLCRGGKAVQLTQDHKPDNDEERKRIEALPKGVWRVVKQDLRGLQGLAVSRAFGDYQMKEPQAYVSAEPEIVTTPIDFDQDEFVVVATDGIWDKIDNEEVISYLRKYRALGKLDEGINDLMEIAEKRGSEDDKTLLVFSMDWRPSPEPPEEGSDVDTEEEMELPPMTQDAIPAMTPDDDVTPDDDSLPMETPSNAGVLADIDDIDDMFA</sequence>
<dbReference type="EMBL" id="GG682243">
    <property type="protein sequence ID" value="EER03420.1"/>
    <property type="molecule type" value="Genomic_DNA"/>
</dbReference>
<evidence type="ECO:0000256" key="1">
    <source>
        <dbReference type="SAM" id="MobiDB-lite"/>
    </source>
</evidence>
<keyword evidence="5" id="KW-1185">Reference proteome</keyword>
<dbReference type="AlphaFoldDB" id="C5LIL7"/>
<dbReference type="InterPro" id="IPR036457">
    <property type="entry name" value="PPM-type-like_dom_sf"/>
</dbReference>
<dbReference type="OrthoDB" id="10264738at2759"/>
<dbReference type="Pfam" id="PF00481">
    <property type="entry name" value="PP2C"/>
    <property type="match status" value="1"/>
</dbReference>
<dbReference type="GeneID" id="9047582"/>
<feature type="domain" description="CSD" evidence="3">
    <location>
        <begin position="134"/>
        <end position="216"/>
    </location>
</feature>
<dbReference type="PROSITE" id="PS51857">
    <property type="entry name" value="CSD_2"/>
    <property type="match status" value="1"/>
</dbReference>
<evidence type="ECO:0000259" key="3">
    <source>
        <dbReference type="PROSITE" id="PS51857"/>
    </source>
</evidence>
<organism evidence="5">
    <name type="scientific">Perkinsus marinus (strain ATCC 50983 / TXsc)</name>
    <dbReference type="NCBI Taxonomy" id="423536"/>
    <lineage>
        <taxon>Eukaryota</taxon>
        <taxon>Sar</taxon>
        <taxon>Alveolata</taxon>
        <taxon>Perkinsozoa</taxon>
        <taxon>Perkinsea</taxon>
        <taxon>Perkinsida</taxon>
        <taxon>Perkinsidae</taxon>
        <taxon>Perkinsus</taxon>
    </lineage>
</organism>
<dbReference type="Gene3D" id="3.60.40.10">
    <property type="entry name" value="PPM-type phosphatase domain"/>
    <property type="match status" value="1"/>
</dbReference>
<dbReference type="SUPFAM" id="SSF81606">
    <property type="entry name" value="PP2C-like"/>
    <property type="match status" value="1"/>
</dbReference>
<dbReference type="Gene3D" id="2.40.50.140">
    <property type="entry name" value="Nucleic acid-binding proteins"/>
    <property type="match status" value="1"/>
</dbReference>